<gene>
    <name evidence="1" type="ORF">SAMN04489742_1723</name>
</gene>
<keyword evidence="2" id="KW-1185">Reference proteome</keyword>
<evidence type="ECO:0000313" key="2">
    <source>
        <dbReference type="Proteomes" id="UP000181917"/>
    </source>
</evidence>
<dbReference type="STRING" id="37928.SAMN04489742_1723"/>
<dbReference type="RefSeq" id="WP_074700063.1">
    <property type="nucleotide sequence ID" value="NZ_CP018863.1"/>
</dbReference>
<organism evidence="1 2">
    <name type="scientific">Crystallibacter crystallopoietes</name>
    <dbReference type="NCBI Taxonomy" id="37928"/>
    <lineage>
        <taxon>Bacteria</taxon>
        <taxon>Bacillati</taxon>
        <taxon>Actinomycetota</taxon>
        <taxon>Actinomycetes</taxon>
        <taxon>Micrococcales</taxon>
        <taxon>Micrococcaceae</taxon>
        <taxon>Crystallibacter</taxon>
    </lineage>
</organism>
<accession>A0A1H1C3N1</accession>
<sequence length="74" mass="8352">MECSTDDHRFRQLVEASMLKQDDRVAAQSLSGVLCAGRIDELALHLDVLWIREDGTNDRRLLHLAEYNVARSGA</sequence>
<dbReference type="OrthoDB" id="4965063at2"/>
<dbReference type="EMBL" id="FNKH01000002">
    <property type="protein sequence ID" value="SDQ58837.1"/>
    <property type="molecule type" value="Genomic_DNA"/>
</dbReference>
<reference evidence="1 2" key="1">
    <citation type="submission" date="2016-10" db="EMBL/GenBank/DDBJ databases">
        <authorList>
            <person name="de Groot N.N."/>
        </authorList>
    </citation>
    <scope>NUCLEOTIDE SEQUENCE [LARGE SCALE GENOMIC DNA]</scope>
    <source>
        <strain evidence="1 2">DSM 20117</strain>
    </source>
</reference>
<dbReference type="Proteomes" id="UP000181917">
    <property type="component" value="Unassembled WGS sequence"/>
</dbReference>
<name>A0A1H1C3N1_9MICC</name>
<protein>
    <submittedName>
        <fullName evidence="1">Uncharacterized protein</fullName>
    </submittedName>
</protein>
<proteinExistence type="predicted"/>
<evidence type="ECO:0000313" key="1">
    <source>
        <dbReference type="EMBL" id="SDQ58837.1"/>
    </source>
</evidence>
<dbReference type="AlphaFoldDB" id="A0A1H1C3N1"/>
<dbReference type="KEGG" id="acry:AC20117_08750"/>